<protein>
    <recommendedName>
        <fullName evidence="3">alpha-glucosidase</fullName>
        <ecNumber evidence="3">3.2.1.20</ecNumber>
    </recommendedName>
</protein>
<sequence>MGGDRDDERTARWIQLGCFSPVLRLHSTRSDWVAKEPWRLLSSSSPSAGGPREAATLFLRLRHRLLPYLHSMNLRAAVEGLPLVQPLYWEYQKRDEAYRYENSYLFGTELLVMPITEPADPKLGLARMKGWLPPGAWVDFFQGTVYGGDRELWISRPLALYPVFAKAGAIIPLDDAAKPTNGAANPEALEVVIVVGADGAFDLHEEPDEDDEAGRPEELELVTTSISFNQAKGRVDIRQPSRSPLPRGKRTRTWRLSFPGWRPEKPRTTVYLENNGSGLATPRFETVEDGRGVGLKIHNVPLGAHIIVELGAAPGFARNDARRRIRAVLDAAQIEYALKEAVWAALGGDGDEPARLEVVARLAAVDMSEELRAAVMEPLVADEGAQPTCGVADDG</sequence>
<dbReference type="InterPro" id="IPR000322">
    <property type="entry name" value="Glyco_hydro_31_TIM"/>
</dbReference>
<reference evidence="7" key="2">
    <citation type="submission" date="2010-05" db="EMBL/GenBank/DDBJ databases">
        <title>The Genome Sequence of Magnaporthe poae strain ATCC 64411.</title>
        <authorList>
            <consortium name="The Broad Institute Genome Sequencing Platform"/>
            <consortium name="Broad Institute Genome Sequencing Center for Infectious Disease"/>
            <person name="Ma L.-J."/>
            <person name="Dead R."/>
            <person name="Young S."/>
            <person name="Zeng Q."/>
            <person name="Koehrsen M."/>
            <person name="Alvarado L."/>
            <person name="Berlin A."/>
            <person name="Chapman S.B."/>
            <person name="Chen Z."/>
            <person name="Freedman E."/>
            <person name="Gellesch M."/>
            <person name="Goldberg J."/>
            <person name="Griggs A."/>
            <person name="Gujja S."/>
            <person name="Heilman E.R."/>
            <person name="Heiman D."/>
            <person name="Hepburn T."/>
            <person name="Howarth C."/>
            <person name="Jen D."/>
            <person name="Larson L."/>
            <person name="Mehta T."/>
            <person name="Neiman D."/>
            <person name="Pearson M."/>
            <person name="Roberts A."/>
            <person name="Saif S."/>
            <person name="Shea T."/>
            <person name="Shenoy N."/>
            <person name="Sisk P."/>
            <person name="Stolte C."/>
            <person name="Sykes S."/>
            <person name="Walk T."/>
            <person name="White J."/>
            <person name="Yandava C."/>
            <person name="Haas B."/>
            <person name="Nusbaum C."/>
            <person name="Birren B."/>
        </authorList>
    </citation>
    <scope>NUCLEOTIDE SEQUENCE</scope>
    <source>
        <strain evidence="7">ATCC 64411</strain>
    </source>
</reference>
<feature type="domain" description="Glycoside hydrolase family 31 TIM barrel" evidence="5">
    <location>
        <begin position="5"/>
        <end position="71"/>
    </location>
</feature>
<accession>A0A0C4EBP1</accession>
<dbReference type="Gene3D" id="2.60.40.1180">
    <property type="entry name" value="Golgi alpha-mannosidase II"/>
    <property type="match status" value="2"/>
</dbReference>
<dbReference type="EMBL" id="GL876977">
    <property type="protein sequence ID" value="KLU91577.1"/>
    <property type="molecule type" value="Genomic_DNA"/>
</dbReference>
<dbReference type="GO" id="GO:0005975">
    <property type="term" value="P:carbohydrate metabolic process"/>
    <property type="evidence" value="ECO:0007669"/>
    <property type="project" value="InterPro"/>
</dbReference>
<evidence type="ECO:0000313" key="7">
    <source>
        <dbReference type="EMBL" id="KLU91577.1"/>
    </source>
</evidence>
<organism evidence="8 9">
    <name type="scientific">Magnaporthiopsis poae (strain ATCC 64411 / 73-15)</name>
    <name type="common">Kentucky bluegrass fungus</name>
    <name type="synonym">Magnaporthe poae</name>
    <dbReference type="NCBI Taxonomy" id="644358"/>
    <lineage>
        <taxon>Eukaryota</taxon>
        <taxon>Fungi</taxon>
        <taxon>Dikarya</taxon>
        <taxon>Ascomycota</taxon>
        <taxon>Pezizomycotina</taxon>
        <taxon>Sordariomycetes</taxon>
        <taxon>Sordariomycetidae</taxon>
        <taxon>Magnaporthales</taxon>
        <taxon>Magnaporthaceae</taxon>
        <taxon>Magnaporthiopsis</taxon>
    </lineage>
</organism>
<evidence type="ECO:0000313" key="8">
    <source>
        <dbReference type="EnsemblFungi" id="MAPG_10095T0"/>
    </source>
</evidence>
<keyword evidence="4 7" id="KW-0378">Hydrolase</keyword>
<dbReference type="OrthoDB" id="1334205at2759"/>
<evidence type="ECO:0000256" key="1">
    <source>
        <dbReference type="ARBA" id="ARBA00001657"/>
    </source>
</evidence>
<dbReference type="Pfam" id="PF21365">
    <property type="entry name" value="Glyco_hydro_31_3rd"/>
    <property type="match status" value="1"/>
</dbReference>
<reference evidence="9" key="1">
    <citation type="submission" date="2010-05" db="EMBL/GenBank/DDBJ databases">
        <title>The genome sequence of Magnaporthe poae strain ATCC 64411.</title>
        <authorList>
            <person name="Ma L.-J."/>
            <person name="Dead R."/>
            <person name="Young S."/>
            <person name="Zeng Q."/>
            <person name="Koehrsen M."/>
            <person name="Alvarado L."/>
            <person name="Berlin A."/>
            <person name="Chapman S.B."/>
            <person name="Chen Z."/>
            <person name="Freedman E."/>
            <person name="Gellesch M."/>
            <person name="Goldberg J."/>
            <person name="Griggs A."/>
            <person name="Gujja S."/>
            <person name="Heilman E.R."/>
            <person name="Heiman D."/>
            <person name="Hepburn T."/>
            <person name="Howarth C."/>
            <person name="Jen D."/>
            <person name="Larson L."/>
            <person name="Mehta T."/>
            <person name="Neiman D."/>
            <person name="Pearson M."/>
            <person name="Roberts A."/>
            <person name="Saif S."/>
            <person name="Shea T."/>
            <person name="Shenoy N."/>
            <person name="Sisk P."/>
            <person name="Stolte C."/>
            <person name="Sykes S."/>
            <person name="Walk T."/>
            <person name="White J."/>
            <person name="Yandava C."/>
            <person name="Haas B."/>
            <person name="Nusbaum C."/>
            <person name="Birren B."/>
        </authorList>
    </citation>
    <scope>NUCLEOTIDE SEQUENCE [LARGE SCALE GENOMIC DNA]</scope>
    <source>
        <strain evidence="9">ATCC 64411 / 73-15</strain>
    </source>
</reference>
<reference evidence="8" key="4">
    <citation type="journal article" date="2015" name="G3 (Bethesda)">
        <title>Genome sequences of three phytopathogenic species of the Magnaporthaceae family of fungi.</title>
        <authorList>
            <person name="Okagaki L.H."/>
            <person name="Nunes C.C."/>
            <person name="Sailsbery J."/>
            <person name="Clay B."/>
            <person name="Brown D."/>
            <person name="John T."/>
            <person name="Oh Y."/>
            <person name="Young N."/>
            <person name="Fitzgerald M."/>
            <person name="Haas B.J."/>
            <person name="Zeng Q."/>
            <person name="Young S."/>
            <person name="Adiconis X."/>
            <person name="Fan L."/>
            <person name="Levin J.Z."/>
            <person name="Mitchell T.K."/>
            <person name="Okubara P.A."/>
            <person name="Farman M.L."/>
            <person name="Kohn L.M."/>
            <person name="Birren B."/>
            <person name="Ma L.-J."/>
            <person name="Dean R.A."/>
        </authorList>
    </citation>
    <scope>NUCLEOTIDE SEQUENCE</scope>
    <source>
        <strain evidence="8">ATCC 64411 / 73-15</strain>
    </source>
</reference>
<dbReference type="EnsemblFungi" id="MAPG_10095T0">
    <property type="protein sequence ID" value="MAPG_10095T0"/>
    <property type="gene ID" value="MAPG_10095"/>
</dbReference>
<dbReference type="PANTHER" id="PTHR22762">
    <property type="entry name" value="ALPHA-GLUCOSIDASE"/>
    <property type="match status" value="1"/>
</dbReference>
<evidence type="ECO:0000256" key="4">
    <source>
        <dbReference type="RuleBase" id="RU361185"/>
    </source>
</evidence>
<dbReference type="SUPFAM" id="SSF51011">
    <property type="entry name" value="Glycosyl hydrolase domain"/>
    <property type="match status" value="1"/>
</dbReference>
<evidence type="ECO:0000313" key="9">
    <source>
        <dbReference type="Proteomes" id="UP000011715"/>
    </source>
</evidence>
<dbReference type="Proteomes" id="UP000011715">
    <property type="component" value="Unassembled WGS sequence"/>
</dbReference>
<dbReference type="SUPFAM" id="SSF51445">
    <property type="entry name" value="(Trans)glycosidases"/>
    <property type="match status" value="1"/>
</dbReference>
<keyword evidence="4" id="KW-0326">Glycosidase</keyword>
<evidence type="ECO:0000256" key="2">
    <source>
        <dbReference type="ARBA" id="ARBA00007806"/>
    </source>
</evidence>
<dbReference type="PANTHER" id="PTHR22762:SF89">
    <property type="entry name" value="ALPHA-XYLOSIDASE"/>
    <property type="match status" value="1"/>
</dbReference>
<dbReference type="GO" id="GO:0006491">
    <property type="term" value="P:N-glycan processing"/>
    <property type="evidence" value="ECO:0007669"/>
    <property type="project" value="TreeGrafter"/>
</dbReference>
<keyword evidence="9" id="KW-1185">Reference proteome</keyword>
<gene>
    <name evidence="7" type="ORF">MAPG_10095</name>
</gene>
<reference evidence="8" key="5">
    <citation type="submission" date="2015-06" db="UniProtKB">
        <authorList>
            <consortium name="EnsemblFungi"/>
        </authorList>
    </citation>
    <scope>IDENTIFICATION</scope>
    <source>
        <strain evidence="8">ATCC 64411</strain>
    </source>
</reference>
<dbReference type="InterPro" id="IPR013780">
    <property type="entry name" value="Glyco_hydro_b"/>
</dbReference>
<dbReference type="InterPro" id="IPR017853">
    <property type="entry name" value="GH"/>
</dbReference>
<dbReference type="VEuPathDB" id="FungiDB:MAPG_10095"/>
<evidence type="ECO:0000259" key="5">
    <source>
        <dbReference type="Pfam" id="PF01055"/>
    </source>
</evidence>
<dbReference type="STRING" id="644358.A0A0C4EBP1"/>
<dbReference type="Pfam" id="PF01055">
    <property type="entry name" value="Glyco_hydro_31_2nd"/>
    <property type="match status" value="1"/>
</dbReference>
<evidence type="ECO:0000259" key="6">
    <source>
        <dbReference type="Pfam" id="PF21365"/>
    </source>
</evidence>
<comment type="similarity">
    <text evidence="2 4">Belongs to the glycosyl hydrolase 31 family.</text>
</comment>
<dbReference type="GO" id="GO:0004558">
    <property type="term" value="F:alpha-1,4-glucosidase activity"/>
    <property type="evidence" value="ECO:0007669"/>
    <property type="project" value="UniProtKB-EC"/>
</dbReference>
<reference evidence="7" key="3">
    <citation type="submission" date="2011-03" db="EMBL/GenBank/DDBJ databases">
        <title>Annotation of Magnaporthe poae ATCC 64411.</title>
        <authorList>
            <person name="Ma L.-J."/>
            <person name="Dead R."/>
            <person name="Young S.K."/>
            <person name="Zeng Q."/>
            <person name="Gargeya S."/>
            <person name="Fitzgerald M."/>
            <person name="Haas B."/>
            <person name="Abouelleil A."/>
            <person name="Alvarado L."/>
            <person name="Arachchi H.M."/>
            <person name="Berlin A."/>
            <person name="Brown A."/>
            <person name="Chapman S.B."/>
            <person name="Chen Z."/>
            <person name="Dunbar C."/>
            <person name="Freedman E."/>
            <person name="Gearin G."/>
            <person name="Gellesch M."/>
            <person name="Goldberg J."/>
            <person name="Griggs A."/>
            <person name="Gujja S."/>
            <person name="Heiman D."/>
            <person name="Howarth C."/>
            <person name="Larson L."/>
            <person name="Lui A."/>
            <person name="MacDonald P.J.P."/>
            <person name="Mehta T."/>
            <person name="Montmayeur A."/>
            <person name="Murphy C."/>
            <person name="Neiman D."/>
            <person name="Pearson M."/>
            <person name="Priest M."/>
            <person name="Roberts A."/>
            <person name="Saif S."/>
            <person name="Shea T."/>
            <person name="Shenoy N."/>
            <person name="Sisk P."/>
            <person name="Stolte C."/>
            <person name="Sykes S."/>
            <person name="Yandava C."/>
            <person name="Wortman J."/>
            <person name="Nusbaum C."/>
            <person name="Birren B."/>
        </authorList>
    </citation>
    <scope>NUCLEOTIDE SEQUENCE</scope>
    <source>
        <strain evidence="7">ATCC 64411</strain>
    </source>
</reference>
<name>A0A0C4EBP1_MAGP6</name>
<feature type="domain" description="Glycosyl hydrolase family 31 C-terminal" evidence="6">
    <location>
        <begin position="80"/>
        <end position="171"/>
    </location>
</feature>
<evidence type="ECO:0000256" key="3">
    <source>
        <dbReference type="ARBA" id="ARBA00012741"/>
    </source>
</evidence>
<dbReference type="EC" id="3.2.1.20" evidence="3"/>
<proteinExistence type="inferred from homology"/>
<dbReference type="Gene3D" id="3.20.20.80">
    <property type="entry name" value="Glycosidases"/>
    <property type="match status" value="1"/>
</dbReference>
<comment type="catalytic activity">
    <reaction evidence="1">
        <text>Hydrolysis of terminal, non-reducing (1-&gt;4)-linked alpha-D-glucose residues with release of alpha-D-glucose.</text>
        <dbReference type="EC" id="3.2.1.20"/>
    </reaction>
</comment>
<dbReference type="eggNOG" id="KOG1065">
    <property type="taxonomic scope" value="Eukaryota"/>
</dbReference>
<dbReference type="EMBL" id="ADBL01002592">
    <property type="status" value="NOT_ANNOTATED_CDS"/>
    <property type="molecule type" value="Genomic_DNA"/>
</dbReference>
<dbReference type="InterPro" id="IPR048395">
    <property type="entry name" value="Glyco_hydro_31_C"/>
</dbReference>
<dbReference type="AlphaFoldDB" id="A0A0C4EBP1"/>